<sequence>MAVGLYLSTAFLIITYCSGNTVKRDDVARNGWDFMTVQICPVLGHPIRHRLVNTQ</sequence>
<name>F8P7W3_SERL9</name>
<proteinExistence type="predicted"/>
<dbReference type="EMBL" id="GL945440">
    <property type="protein sequence ID" value="EGO20521.1"/>
    <property type="molecule type" value="Genomic_DNA"/>
</dbReference>
<reference evidence="3" key="1">
    <citation type="journal article" date="2011" name="Science">
        <title>The plant cell wall-decomposing machinery underlies the functional diversity of forest fungi.</title>
        <authorList>
            <person name="Eastwood D.C."/>
            <person name="Floudas D."/>
            <person name="Binder M."/>
            <person name="Majcherczyk A."/>
            <person name="Schneider P."/>
            <person name="Aerts A."/>
            <person name="Asiegbu F.O."/>
            <person name="Baker S.E."/>
            <person name="Barry K."/>
            <person name="Bendiksby M."/>
            <person name="Blumentritt M."/>
            <person name="Coutinho P.M."/>
            <person name="Cullen D."/>
            <person name="de Vries R.P."/>
            <person name="Gathman A."/>
            <person name="Goodell B."/>
            <person name="Henrissat B."/>
            <person name="Ihrmark K."/>
            <person name="Kauserud H."/>
            <person name="Kohler A."/>
            <person name="LaButti K."/>
            <person name="Lapidus A."/>
            <person name="Lavin J.L."/>
            <person name="Lee Y.-H."/>
            <person name="Lindquist E."/>
            <person name="Lilly W."/>
            <person name="Lucas S."/>
            <person name="Morin E."/>
            <person name="Murat C."/>
            <person name="Oguiza J.A."/>
            <person name="Park J."/>
            <person name="Pisabarro A.G."/>
            <person name="Riley R."/>
            <person name="Rosling A."/>
            <person name="Salamov A."/>
            <person name="Schmidt O."/>
            <person name="Schmutz J."/>
            <person name="Skrede I."/>
            <person name="Stenlid J."/>
            <person name="Wiebenga A."/>
            <person name="Xie X."/>
            <person name="Kuees U."/>
            <person name="Hibbett D.S."/>
            <person name="Hoffmeister D."/>
            <person name="Hoegberg N."/>
            <person name="Martin F."/>
            <person name="Grigoriev I.V."/>
            <person name="Watkinson S.C."/>
        </authorList>
    </citation>
    <scope>NUCLEOTIDE SEQUENCE [LARGE SCALE GENOMIC DNA]</scope>
    <source>
        <strain evidence="3">S7.9</strain>
    </source>
</reference>
<dbReference type="AlphaFoldDB" id="F8P7W3"/>
<feature type="chain" id="PRO_5003382042" evidence="1">
    <location>
        <begin position="20"/>
        <end position="55"/>
    </location>
</feature>
<dbReference type="KEGG" id="sla:SERLADRAFT_399429"/>
<evidence type="ECO:0000313" key="3">
    <source>
        <dbReference type="Proteomes" id="UP000008064"/>
    </source>
</evidence>
<accession>F8P7W3</accession>
<feature type="signal peptide" evidence="1">
    <location>
        <begin position="1"/>
        <end position="19"/>
    </location>
</feature>
<organism evidence="3">
    <name type="scientific">Serpula lacrymans var. lacrymans (strain S7.9)</name>
    <name type="common">Dry rot fungus</name>
    <dbReference type="NCBI Taxonomy" id="578457"/>
    <lineage>
        <taxon>Eukaryota</taxon>
        <taxon>Fungi</taxon>
        <taxon>Dikarya</taxon>
        <taxon>Basidiomycota</taxon>
        <taxon>Agaricomycotina</taxon>
        <taxon>Agaricomycetes</taxon>
        <taxon>Agaricomycetidae</taxon>
        <taxon>Boletales</taxon>
        <taxon>Coniophorineae</taxon>
        <taxon>Serpulaceae</taxon>
        <taxon>Serpula</taxon>
    </lineage>
</organism>
<protein>
    <submittedName>
        <fullName evidence="2">Uncharacterized protein</fullName>
    </submittedName>
</protein>
<dbReference type="GeneID" id="18811954"/>
<evidence type="ECO:0000256" key="1">
    <source>
        <dbReference type="SAM" id="SignalP"/>
    </source>
</evidence>
<dbReference type="RefSeq" id="XP_007322487.1">
    <property type="nucleotide sequence ID" value="XM_007322425.1"/>
</dbReference>
<dbReference type="Proteomes" id="UP000008064">
    <property type="component" value="Unassembled WGS sequence"/>
</dbReference>
<dbReference type="HOGENOM" id="CLU_3033812_0_0_1"/>
<evidence type="ECO:0000313" key="2">
    <source>
        <dbReference type="EMBL" id="EGO20521.1"/>
    </source>
</evidence>
<keyword evidence="1" id="KW-0732">Signal</keyword>
<gene>
    <name evidence="2" type="ORF">SERLADRAFT_399429</name>
</gene>